<reference evidence="1 2" key="1">
    <citation type="journal article" date="2018" name="Int. J. Syst. Evol. Microbiol.">
        <title>Adhaeribacter swui sp. nov., isolated from wet mud.</title>
        <authorList>
            <person name="Kim D.U."/>
            <person name="Kim K.W."/>
            <person name="Kang M.S."/>
            <person name="Kim J.Y."/>
            <person name="Jang J.H."/>
            <person name="Kim M.K."/>
        </authorList>
    </citation>
    <scope>NUCLEOTIDE SEQUENCE [LARGE SCALE GENOMIC DNA]</scope>
    <source>
        <strain evidence="1 2">KCTC 52873</strain>
    </source>
</reference>
<dbReference type="KEGG" id="aswu:HUW51_16350"/>
<protein>
    <submittedName>
        <fullName evidence="1">Uncharacterized protein</fullName>
    </submittedName>
</protein>
<keyword evidence="2" id="KW-1185">Reference proteome</keyword>
<dbReference type="AlphaFoldDB" id="A0A7G7GAN1"/>
<proteinExistence type="predicted"/>
<organism evidence="1 2">
    <name type="scientific">Adhaeribacter swui</name>
    <dbReference type="NCBI Taxonomy" id="2086471"/>
    <lineage>
        <taxon>Bacteria</taxon>
        <taxon>Pseudomonadati</taxon>
        <taxon>Bacteroidota</taxon>
        <taxon>Cytophagia</taxon>
        <taxon>Cytophagales</taxon>
        <taxon>Hymenobacteraceae</taxon>
        <taxon>Adhaeribacter</taxon>
    </lineage>
</organism>
<dbReference type="Proteomes" id="UP000515237">
    <property type="component" value="Chromosome"/>
</dbReference>
<accession>A0A7G7GAN1</accession>
<gene>
    <name evidence="1" type="ORF">HUW51_16350</name>
</gene>
<evidence type="ECO:0000313" key="2">
    <source>
        <dbReference type="Proteomes" id="UP000515237"/>
    </source>
</evidence>
<dbReference type="EMBL" id="CP055156">
    <property type="protein sequence ID" value="QNF34215.1"/>
    <property type="molecule type" value="Genomic_DNA"/>
</dbReference>
<evidence type="ECO:0000313" key="1">
    <source>
        <dbReference type="EMBL" id="QNF34215.1"/>
    </source>
</evidence>
<dbReference type="RefSeq" id="WP_185270696.1">
    <property type="nucleotide sequence ID" value="NZ_CP055156.1"/>
</dbReference>
<sequence length="178" mass="21139">MNPTQIVLSPQKLIPQSRIDFVKNKPNDRKQELKKGYKVLPSVYVMAKKTGYEELYTYFYYATSSLVHFRPDILAKMAWGTFGEDGRLKDYTVSIKNFSNYYLEFNLVYGTYLFKEFIGNHFYEVAMSIENKLDWIKKIDALLDRDWPELVTFEHMNIKPPSSIIRILKRATYNFKEE</sequence>
<name>A0A7G7GAN1_9BACT</name>